<evidence type="ECO:0000256" key="1">
    <source>
        <dbReference type="SAM" id="MobiDB-lite"/>
    </source>
</evidence>
<sequence>MSTENPDLAIEAADSPRPSGPSGFGLADWLCLAAAPTFAVMALLTAAYGGQDMMCMSGPGASMLSGMVPMYLLMAAFHLAPWLRLAARRA</sequence>
<keyword evidence="2" id="KW-1133">Transmembrane helix</keyword>
<comment type="caution">
    <text evidence="3">The sequence shown here is derived from an EMBL/GenBank/DDBJ whole genome shotgun (WGS) entry which is preliminary data.</text>
</comment>
<evidence type="ECO:0008006" key="5">
    <source>
        <dbReference type="Google" id="ProtNLM"/>
    </source>
</evidence>
<dbReference type="Proteomes" id="UP001549036">
    <property type="component" value="Unassembled WGS sequence"/>
</dbReference>
<feature type="transmembrane region" description="Helical" evidence="2">
    <location>
        <begin position="26"/>
        <end position="48"/>
    </location>
</feature>
<gene>
    <name evidence="3" type="ORF">ABID26_002500</name>
</gene>
<feature type="region of interest" description="Disordered" evidence="1">
    <location>
        <begin position="1"/>
        <end position="21"/>
    </location>
</feature>
<accession>A0ABV2HR84</accession>
<reference evidence="3 4" key="1">
    <citation type="submission" date="2024-06" db="EMBL/GenBank/DDBJ databases">
        <title>Genomic Encyclopedia of Type Strains, Phase IV (KMG-IV): sequencing the most valuable type-strain genomes for metagenomic binning, comparative biology and taxonomic classification.</title>
        <authorList>
            <person name="Goeker M."/>
        </authorList>
    </citation>
    <scope>NUCLEOTIDE SEQUENCE [LARGE SCALE GENOMIC DNA]</scope>
    <source>
        <strain evidence="3 4">DSM 29846</strain>
    </source>
</reference>
<evidence type="ECO:0000256" key="2">
    <source>
        <dbReference type="SAM" id="Phobius"/>
    </source>
</evidence>
<organism evidence="3 4">
    <name type="scientific">Mesorhizobium shonense</name>
    <dbReference type="NCBI Taxonomy" id="1209948"/>
    <lineage>
        <taxon>Bacteria</taxon>
        <taxon>Pseudomonadati</taxon>
        <taxon>Pseudomonadota</taxon>
        <taxon>Alphaproteobacteria</taxon>
        <taxon>Hyphomicrobiales</taxon>
        <taxon>Phyllobacteriaceae</taxon>
        <taxon>Mesorhizobium</taxon>
    </lineage>
</organism>
<keyword evidence="2" id="KW-0472">Membrane</keyword>
<protein>
    <recommendedName>
        <fullName evidence="5">Transmembrane protein</fullName>
    </recommendedName>
</protein>
<keyword evidence="2" id="KW-0812">Transmembrane</keyword>
<keyword evidence="4" id="KW-1185">Reference proteome</keyword>
<name>A0ABV2HR84_9HYPH</name>
<proteinExistence type="predicted"/>
<evidence type="ECO:0000313" key="4">
    <source>
        <dbReference type="Proteomes" id="UP001549036"/>
    </source>
</evidence>
<feature type="transmembrane region" description="Helical" evidence="2">
    <location>
        <begin position="68"/>
        <end position="87"/>
    </location>
</feature>
<evidence type="ECO:0000313" key="3">
    <source>
        <dbReference type="EMBL" id="MET3593112.1"/>
    </source>
</evidence>
<dbReference type="EMBL" id="JBEPLM010000003">
    <property type="protein sequence ID" value="MET3593112.1"/>
    <property type="molecule type" value="Genomic_DNA"/>
</dbReference>